<dbReference type="InterPro" id="IPR057162">
    <property type="entry name" value="DUF7840"/>
</dbReference>
<evidence type="ECO:0000259" key="3">
    <source>
        <dbReference type="Pfam" id="PF25222"/>
    </source>
</evidence>
<name>A0AAP7DE12_9VIBR</name>
<evidence type="ECO:0000256" key="1">
    <source>
        <dbReference type="SAM" id="SignalP"/>
    </source>
</evidence>
<evidence type="ECO:0000259" key="4">
    <source>
        <dbReference type="Pfam" id="PF25225"/>
    </source>
</evidence>
<evidence type="ECO:0000313" key="6">
    <source>
        <dbReference type="Proteomes" id="UP000576645"/>
    </source>
</evidence>
<feature type="domain" description="DUF7840" evidence="3">
    <location>
        <begin position="398"/>
        <end position="599"/>
    </location>
</feature>
<dbReference type="InterPro" id="IPR057165">
    <property type="entry name" value="DUF7843"/>
</dbReference>
<dbReference type="InterPro" id="IPR025178">
    <property type="entry name" value="Lnb_N"/>
</dbReference>
<feature type="chain" id="PRO_5043020091" evidence="1">
    <location>
        <begin position="27"/>
        <end position="612"/>
    </location>
</feature>
<dbReference type="Pfam" id="PF13387">
    <property type="entry name" value="Lnb_N"/>
    <property type="match status" value="1"/>
</dbReference>
<gene>
    <name evidence="5" type="ORF">F0238_12245</name>
</gene>
<feature type="domain" description="DUF7843" evidence="4">
    <location>
        <begin position="35"/>
        <end position="97"/>
    </location>
</feature>
<proteinExistence type="predicted"/>
<organism evidence="5 6">
    <name type="scientific">Vibrio coralliilyticus</name>
    <dbReference type="NCBI Taxonomy" id="190893"/>
    <lineage>
        <taxon>Bacteria</taxon>
        <taxon>Pseudomonadati</taxon>
        <taxon>Pseudomonadota</taxon>
        <taxon>Gammaproteobacteria</taxon>
        <taxon>Vibrionales</taxon>
        <taxon>Vibrionaceae</taxon>
        <taxon>Vibrio</taxon>
    </lineage>
</organism>
<feature type="signal peptide" evidence="1">
    <location>
        <begin position="1"/>
        <end position="26"/>
    </location>
</feature>
<evidence type="ECO:0000259" key="2">
    <source>
        <dbReference type="Pfam" id="PF13387"/>
    </source>
</evidence>
<comment type="caution">
    <text evidence="5">The sequence shown here is derived from an EMBL/GenBank/DDBJ whole genome shotgun (WGS) entry which is preliminary data.</text>
</comment>
<keyword evidence="1" id="KW-0732">Signal</keyword>
<feature type="domain" description="Lnb N-terminal periplasmic" evidence="2">
    <location>
        <begin position="113"/>
        <end position="266"/>
    </location>
</feature>
<sequence length="612" mass="69584">MIRAGVSSCLGILLSITLLSSWPASGSASLSEKQINQWSKLLHFKDGSSTISSPDFFLSENGSVDAEAELIATLSAFMTPSAMAHCRYPARYIWVKDNFGADLALSLQDCEDYQQWIQHSKTESVSLVYVTGYLGNPASFFGHLMMKFNRQGDNQTDIELLDTGINFGANAHPDDNPVKYVLYGIFGGYSATYTTATYYLHTGNYAENEQRELWEYELSLTKQEVALIQAHLFELQDVDFNYYFLSDNCSTAFKDILSIVLDQPLDTGIYQWDMPIDIFHALPDAKHHGQPLVKKVNQRQSKYSRIQNKYLALSNSERQQALIIAKDISKLESFMQSSEFSEYEKAKVLDVLTEYTELLLVTKNEANNNYKEQKRELLLARLQLDSFSVDWPESKAKPPHLAQLPINLGMGAGYSDSYKGYVSLRGYGAYYDFLSIDVARLKDSALTVLDTELHITDDKVRLKKLDLLNVASLNTNDVDLFENDRLAWQLALSIEHSECHDEECYLPYFKGYLGLAERRFSSLSAYSMIGGQVDFTYFDDSEFQLPTGVLYSWSDSWKTHLRVVPSIGLDGNGWDFIFYGDARYSLSNKADIRINIEKSYDKLVGVHYNRYF</sequence>
<evidence type="ECO:0000313" key="5">
    <source>
        <dbReference type="EMBL" id="NOJ23497.1"/>
    </source>
</evidence>
<dbReference type="RefSeq" id="WP_171352750.1">
    <property type="nucleotide sequence ID" value="NZ_VTXP01000005.1"/>
</dbReference>
<protein>
    <submittedName>
        <fullName evidence="5">DUF4105 domain-containing protein</fullName>
    </submittedName>
</protein>
<reference evidence="5 6" key="1">
    <citation type="submission" date="2019-09" db="EMBL/GenBank/DDBJ databases">
        <title>Draft genome sequencing and comparative genomics of hatchery-associated Vibrios.</title>
        <authorList>
            <person name="Kehlet-Delgado H."/>
            <person name="Mueller R.S."/>
        </authorList>
    </citation>
    <scope>NUCLEOTIDE SEQUENCE [LARGE SCALE GENOMIC DNA]</scope>
    <source>
        <strain evidence="5 6">09-121-3</strain>
    </source>
</reference>
<accession>A0AAP7DE12</accession>
<dbReference type="Pfam" id="PF25225">
    <property type="entry name" value="DUF7843"/>
    <property type="match status" value="1"/>
</dbReference>
<dbReference type="AlphaFoldDB" id="A0AAP7DE12"/>
<dbReference type="Proteomes" id="UP000576645">
    <property type="component" value="Unassembled WGS sequence"/>
</dbReference>
<dbReference type="Pfam" id="PF25222">
    <property type="entry name" value="DUF7840"/>
    <property type="match status" value="1"/>
</dbReference>
<dbReference type="EMBL" id="VTXP01000005">
    <property type="protein sequence ID" value="NOJ23497.1"/>
    <property type="molecule type" value="Genomic_DNA"/>
</dbReference>